<evidence type="ECO:0000313" key="3">
    <source>
        <dbReference type="Proteomes" id="UP001189624"/>
    </source>
</evidence>
<dbReference type="AlphaFoldDB" id="A0AA86TFE7"/>
<dbReference type="Proteomes" id="UP001189624">
    <property type="component" value="Chromosome 8"/>
</dbReference>
<dbReference type="Gramene" id="rna-AYBTSS11_LOCUS24926">
    <property type="protein sequence ID" value="CAJ1972869.1"/>
    <property type="gene ID" value="gene-AYBTSS11_LOCUS24926"/>
</dbReference>
<proteinExistence type="predicted"/>
<keyword evidence="3" id="KW-1185">Reference proteome</keyword>
<gene>
    <name evidence="2" type="ORF">AYBTSS11_LOCUS24926</name>
</gene>
<reference evidence="2" key="1">
    <citation type="submission" date="2023-10" db="EMBL/GenBank/DDBJ databases">
        <authorList>
            <person name="Domelevo Entfellner J.-B."/>
        </authorList>
    </citation>
    <scope>NUCLEOTIDE SEQUENCE</scope>
</reference>
<evidence type="ECO:0000313" key="2">
    <source>
        <dbReference type="EMBL" id="CAJ1972869.1"/>
    </source>
</evidence>
<sequence length="75" mass="8656">MKKKKKYDKGMVNTLHAEEGKLEQNKNRKSDDKEDKQEYPAAGLAKKRKHSGDINLISFSILFQIVEGFRKMSEA</sequence>
<evidence type="ECO:0000256" key="1">
    <source>
        <dbReference type="SAM" id="MobiDB-lite"/>
    </source>
</evidence>
<protein>
    <submittedName>
        <fullName evidence="2">Uncharacterized protein</fullName>
    </submittedName>
</protein>
<feature type="region of interest" description="Disordered" evidence="1">
    <location>
        <begin position="1"/>
        <end position="49"/>
    </location>
</feature>
<feature type="compositionally biased region" description="Basic and acidic residues" evidence="1">
    <location>
        <begin position="16"/>
        <end position="38"/>
    </location>
</feature>
<organism evidence="2 3">
    <name type="scientific">Sphenostylis stenocarpa</name>
    <dbReference type="NCBI Taxonomy" id="92480"/>
    <lineage>
        <taxon>Eukaryota</taxon>
        <taxon>Viridiplantae</taxon>
        <taxon>Streptophyta</taxon>
        <taxon>Embryophyta</taxon>
        <taxon>Tracheophyta</taxon>
        <taxon>Spermatophyta</taxon>
        <taxon>Magnoliopsida</taxon>
        <taxon>eudicotyledons</taxon>
        <taxon>Gunneridae</taxon>
        <taxon>Pentapetalae</taxon>
        <taxon>rosids</taxon>
        <taxon>fabids</taxon>
        <taxon>Fabales</taxon>
        <taxon>Fabaceae</taxon>
        <taxon>Papilionoideae</taxon>
        <taxon>50 kb inversion clade</taxon>
        <taxon>NPAAA clade</taxon>
        <taxon>indigoferoid/millettioid clade</taxon>
        <taxon>Phaseoleae</taxon>
        <taxon>Sphenostylis</taxon>
    </lineage>
</organism>
<name>A0AA86TFE7_9FABA</name>
<dbReference type="EMBL" id="OY731405">
    <property type="protein sequence ID" value="CAJ1972869.1"/>
    <property type="molecule type" value="Genomic_DNA"/>
</dbReference>
<accession>A0AA86TFE7</accession>